<keyword evidence="6" id="KW-1133">Transmembrane helix</keyword>
<dbReference type="Proteomes" id="UP000054408">
    <property type="component" value="Unassembled WGS sequence"/>
</dbReference>
<feature type="region of interest" description="Disordered" evidence="5">
    <location>
        <begin position="202"/>
        <end position="230"/>
    </location>
</feature>
<keyword evidence="6" id="KW-0472">Membrane</keyword>
<dbReference type="InterPro" id="IPR021771">
    <property type="entry name" value="Triacylglycerol_lipase_N"/>
</dbReference>
<name>A0A0L0DN82_THETB</name>
<dbReference type="AlphaFoldDB" id="A0A0L0DN82"/>
<organism evidence="8 9">
    <name type="scientific">Thecamonas trahens ATCC 50062</name>
    <dbReference type="NCBI Taxonomy" id="461836"/>
    <lineage>
        <taxon>Eukaryota</taxon>
        <taxon>Apusozoa</taxon>
        <taxon>Apusomonadida</taxon>
        <taxon>Apusomonadidae</taxon>
        <taxon>Thecamonas</taxon>
    </lineage>
</organism>
<evidence type="ECO:0000256" key="4">
    <source>
        <dbReference type="PROSITE-ProRule" id="PRU01161"/>
    </source>
</evidence>
<evidence type="ECO:0000256" key="2">
    <source>
        <dbReference type="ARBA" id="ARBA00022963"/>
    </source>
</evidence>
<evidence type="ECO:0000256" key="1">
    <source>
        <dbReference type="ARBA" id="ARBA00022801"/>
    </source>
</evidence>
<evidence type="ECO:0000313" key="8">
    <source>
        <dbReference type="EMBL" id="KNC53769.1"/>
    </source>
</evidence>
<keyword evidence="2 4" id="KW-0442">Lipid degradation</keyword>
<keyword evidence="3 4" id="KW-0443">Lipid metabolism</keyword>
<dbReference type="RefSeq" id="XP_013754331.1">
    <property type="nucleotide sequence ID" value="XM_013898877.1"/>
</dbReference>
<dbReference type="PANTHER" id="PTHR14226:SF10">
    <property type="entry name" value="TRIACYLGLYCEROL LIPASE 4-RELATED"/>
    <property type="match status" value="1"/>
</dbReference>
<keyword evidence="9" id="KW-1185">Reference proteome</keyword>
<dbReference type="InterPro" id="IPR016035">
    <property type="entry name" value="Acyl_Trfase/lysoPLipase"/>
</dbReference>
<feature type="active site" description="Nucleophile" evidence="4">
    <location>
        <position position="292"/>
    </location>
</feature>
<dbReference type="EMBL" id="GL349482">
    <property type="protein sequence ID" value="KNC53769.1"/>
    <property type="molecule type" value="Genomic_DNA"/>
</dbReference>
<dbReference type="Gene3D" id="3.40.1090.10">
    <property type="entry name" value="Cytosolic phospholipase A2 catalytic domain"/>
    <property type="match status" value="2"/>
</dbReference>
<keyword evidence="6" id="KW-0812">Transmembrane</keyword>
<dbReference type="InterPro" id="IPR050301">
    <property type="entry name" value="NTE"/>
</dbReference>
<keyword evidence="1 4" id="KW-0378">Hydrolase</keyword>
<dbReference type="Pfam" id="PF01734">
    <property type="entry name" value="Patatin"/>
    <property type="match status" value="1"/>
</dbReference>
<feature type="region of interest" description="Disordered" evidence="5">
    <location>
        <begin position="526"/>
        <end position="551"/>
    </location>
</feature>
<feature type="short sequence motif" description="GXGXXG" evidence="4">
    <location>
        <begin position="263"/>
        <end position="268"/>
    </location>
</feature>
<evidence type="ECO:0000256" key="3">
    <source>
        <dbReference type="ARBA" id="ARBA00023098"/>
    </source>
</evidence>
<dbReference type="GeneID" id="25567939"/>
<evidence type="ECO:0000256" key="6">
    <source>
        <dbReference type="SAM" id="Phobius"/>
    </source>
</evidence>
<sequence>MAAIWFGTFLLVVTASLKASYKFASVFVVAPSFVPAAAATWLASAARPPPHPLALLWLVWAILAGTAWLLALIEPYVCSPTARAQFHLKRAMARTASYDAWRILAEQYDALSGGLAWRSNESDGLCDANLLRSRIASLRALRGAGNMRALMGLLRGSLVRDFAGINNPALFARSMVGTKLVIEEYVAEVAASIAFIAGTEADGGRGAGPSATARSGFSGQGKGMQAAAADDDDDGHGVALAERFEFLWQARQVYGRSAILLSGGGRFGALHTGVLLELFEQELLPRVMSGSSVGAMAASVCAVHTDEEARAMKPEDTLNMNAFEAIDSVASVWRKIRRLYEKGVLMDVKVLQDCLVSNTGHTTFAEAYEQTKRIVNITISGAGLNQPPRLLNYLTAPDVVISSAAVASCAVPGIFEPVPVLEKRPDGSIRPWMESSMKWCDGSLETDVPKQRIAELFNVNYFIVSQTNPHVVPVLDTFTTVRWWTLVKSLVAAEVVHRMEQLRLLHLIPPFFAPLIRLISSIAPSAADAPHGASSPTSASPTPSSARSATR</sequence>
<comment type="caution">
    <text evidence="4">Lacks conserved residue(s) required for the propagation of feature annotation.</text>
</comment>
<dbReference type="STRING" id="461836.A0A0L0DN82"/>
<dbReference type="Pfam" id="PF11815">
    <property type="entry name" value="DUF3336"/>
    <property type="match status" value="1"/>
</dbReference>
<accession>A0A0L0DN82</accession>
<reference evidence="8 9" key="1">
    <citation type="submission" date="2010-05" db="EMBL/GenBank/DDBJ databases">
        <title>The Genome Sequence of Thecamonas trahens ATCC 50062.</title>
        <authorList>
            <consortium name="The Broad Institute Genome Sequencing Platform"/>
            <person name="Russ C."/>
            <person name="Cuomo C."/>
            <person name="Shea T."/>
            <person name="Young S.K."/>
            <person name="Zeng Q."/>
            <person name="Koehrsen M."/>
            <person name="Haas B."/>
            <person name="Borodovsky M."/>
            <person name="Guigo R."/>
            <person name="Alvarado L."/>
            <person name="Berlin A."/>
            <person name="Bochicchio J."/>
            <person name="Borenstein D."/>
            <person name="Chapman S."/>
            <person name="Chen Z."/>
            <person name="Freedman E."/>
            <person name="Gellesch M."/>
            <person name="Goldberg J."/>
            <person name="Griggs A."/>
            <person name="Gujja S."/>
            <person name="Heilman E."/>
            <person name="Heiman D."/>
            <person name="Hepburn T."/>
            <person name="Howarth C."/>
            <person name="Jen D."/>
            <person name="Larson L."/>
            <person name="Mehta T."/>
            <person name="Park D."/>
            <person name="Pearson M."/>
            <person name="Roberts A."/>
            <person name="Saif S."/>
            <person name="Shenoy N."/>
            <person name="Sisk P."/>
            <person name="Stolte C."/>
            <person name="Sykes S."/>
            <person name="Thomson T."/>
            <person name="Walk T."/>
            <person name="White J."/>
            <person name="Yandava C."/>
            <person name="Burger G."/>
            <person name="Gray M.W."/>
            <person name="Holland P.W.H."/>
            <person name="King N."/>
            <person name="Lang F.B.F."/>
            <person name="Roger A.J."/>
            <person name="Ruiz-Trillo I."/>
            <person name="Lander E."/>
            <person name="Nusbaum C."/>
        </authorList>
    </citation>
    <scope>NUCLEOTIDE SEQUENCE [LARGE SCALE GENOMIC DNA]</scope>
    <source>
        <strain evidence="8 9">ATCC 50062</strain>
    </source>
</reference>
<protein>
    <submittedName>
        <fullName evidence="8">Lipase</fullName>
    </submittedName>
</protein>
<dbReference type="OMA" id="SIVPWPH"/>
<dbReference type="InterPro" id="IPR002641">
    <property type="entry name" value="PNPLA_dom"/>
</dbReference>
<feature type="short sequence motif" description="GXSXG" evidence="4">
    <location>
        <begin position="290"/>
        <end position="294"/>
    </location>
</feature>
<dbReference type="OrthoDB" id="10049244at2759"/>
<evidence type="ECO:0000313" key="9">
    <source>
        <dbReference type="Proteomes" id="UP000054408"/>
    </source>
</evidence>
<feature type="transmembrane region" description="Helical" evidence="6">
    <location>
        <begin position="28"/>
        <end position="46"/>
    </location>
</feature>
<feature type="domain" description="PNPLA" evidence="7">
    <location>
        <begin position="259"/>
        <end position="454"/>
    </location>
</feature>
<feature type="transmembrane region" description="Helical" evidence="6">
    <location>
        <begin position="53"/>
        <end position="73"/>
    </location>
</feature>
<evidence type="ECO:0000256" key="5">
    <source>
        <dbReference type="SAM" id="MobiDB-lite"/>
    </source>
</evidence>
<gene>
    <name evidence="8" type="ORF">AMSG_09486</name>
</gene>
<dbReference type="GO" id="GO:0004806">
    <property type="term" value="F:triacylglycerol lipase activity"/>
    <property type="evidence" value="ECO:0007669"/>
    <property type="project" value="InterPro"/>
</dbReference>
<dbReference type="SUPFAM" id="SSF52151">
    <property type="entry name" value="FabD/lysophospholipase-like"/>
    <property type="match status" value="1"/>
</dbReference>
<dbReference type="PROSITE" id="PS51635">
    <property type="entry name" value="PNPLA"/>
    <property type="match status" value="1"/>
</dbReference>
<proteinExistence type="predicted"/>
<dbReference type="eggNOG" id="KOG2214">
    <property type="taxonomic scope" value="Eukaryota"/>
</dbReference>
<dbReference type="PANTHER" id="PTHR14226">
    <property type="entry name" value="NEUROPATHY TARGET ESTERASE/SWISS CHEESE D.MELANOGASTER"/>
    <property type="match status" value="1"/>
</dbReference>
<feature type="active site" description="Proton acceptor" evidence="4">
    <location>
        <position position="441"/>
    </location>
</feature>
<evidence type="ECO:0000259" key="7">
    <source>
        <dbReference type="PROSITE" id="PS51635"/>
    </source>
</evidence>
<dbReference type="GO" id="GO:0016042">
    <property type="term" value="P:lipid catabolic process"/>
    <property type="evidence" value="ECO:0007669"/>
    <property type="project" value="UniProtKB-UniRule"/>
</dbReference>